<sequence>MDRVWTGYSGLPLCWSVMPKNLPVSRYYDVKRDPQGQRFIDVHVTGLALLQNPLLNKTTAFTPEERRELGLEGLVPPHTSTFEEQKERTYLRYLKCGSDLEKHEYLRALQDRNEVLFYAILEDHLEEMLPIIYTPTVGEAVRNYSSNYRYPRGFTVSTGDIDRVDDMLENVTVNDVRMIVATDSSAILGIGDQGFGGMAISIGKLSLYTAAGGVGPDKTLPVELDVGTNRQDLIDDPLYLGVHHRRLTGAAYDEFLDAFVEAVSHRYPKAIIQWEDFSRGTAFRVLERYRRVVPSFNDDIQGTGAMALAGLISAARLKGERLSDQVFVVVGAGAAGIGVAMAIRQGLQADGLSAGDANARVFVVDRHGLLMHGQPDLEDQQLSFARRPGDLAGWVFDGEYPGMHDVIVNAKATALLGFTGVPGLFRQESVEAMLAHTPRPIVFPLSNPSSHVEARPADIIHWTRGGAIVASGSPFPDVEYGGKRYPVGQGNNAFIFPGLGFGAVASRAREITDNMVMEAARTLAEFTAQYGERVYPPISDLRELSIQVAVNVALQSIRDGVCAERRIRNMTRDELETVIRDRAWQPRYLPLRKG</sequence>
<feature type="domain" description="Malic enzyme N-terminal" evidence="5">
    <location>
        <begin position="110"/>
        <end position="290"/>
    </location>
</feature>
<evidence type="ECO:0000256" key="3">
    <source>
        <dbReference type="RuleBase" id="RU003427"/>
    </source>
</evidence>
<dbReference type="InterPro" id="IPR001891">
    <property type="entry name" value="Malic_OxRdtase"/>
</dbReference>
<dbReference type="Pfam" id="PF03949">
    <property type="entry name" value="Malic_M"/>
    <property type="match status" value="1"/>
</dbReference>
<dbReference type="InterPro" id="IPR012302">
    <property type="entry name" value="Malic_NAD-bd"/>
</dbReference>
<name>A0ABN1BQR2_9DEIO</name>
<dbReference type="Gene3D" id="3.40.50.10380">
    <property type="entry name" value="Malic enzyme, N-terminal domain"/>
    <property type="match status" value="1"/>
</dbReference>
<dbReference type="Gene3D" id="3.40.50.720">
    <property type="entry name" value="NAD(P)-binding Rossmann-like Domain"/>
    <property type="match status" value="1"/>
</dbReference>
<dbReference type="NCBIfam" id="NF010052">
    <property type="entry name" value="PRK13529.1"/>
    <property type="match status" value="1"/>
</dbReference>
<dbReference type="InterPro" id="IPR046346">
    <property type="entry name" value="Aminoacid_DH-like_N_sf"/>
</dbReference>
<dbReference type="PIRSF" id="PIRSF000106">
    <property type="entry name" value="ME"/>
    <property type="match status" value="1"/>
</dbReference>
<evidence type="ECO:0000259" key="4">
    <source>
        <dbReference type="SMART" id="SM00919"/>
    </source>
</evidence>
<dbReference type="SUPFAM" id="SSF53223">
    <property type="entry name" value="Aminoacid dehydrogenase-like, N-terminal domain"/>
    <property type="match status" value="1"/>
</dbReference>
<keyword evidence="7" id="KW-1185">Reference proteome</keyword>
<accession>A0ABN1BQR2</accession>
<keyword evidence="3" id="KW-0479">Metal-binding</keyword>
<dbReference type="PRINTS" id="PR00072">
    <property type="entry name" value="MALOXRDTASE"/>
</dbReference>
<dbReference type="Pfam" id="PF00390">
    <property type="entry name" value="malic"/>
    <property type="match status" value="1"/>
</dbReference>
<dbReference type="SMART" id="SM01274">
    <property type="entry name" value="malic"/>
    <property type="match status" value="1"/>
</dbReference>
<evidence type="ECO:0000256" key="1">
    <source>
        <dbReference type="ARBA" id="ARBA00008785"/>
    </source>
</evidence>
<evidence type="ECO:0000313" key="7">
    <source>
        <dbReference type="Proteomes" id="UP001500191"/>
    </source>
</evidence>
<dbReference type="InterPro" id="IPR037062">
    <property type="entry name" value="Malic_N_dom_sf"/>
</dbReference>
<organism evidence="6 7">
    <name type="scientific">Deinococcus depolymerans</name>
    <dbReference type="NCBI Taxonomy" id="392408"/>
    <lineage>
        <taxon>Bacteria</taxon>
        <taxon>Thermotogati</taxon>
        <taxon>Deinococcota</taxon>
        <taxon>Deinococci</taxon>
        <taxon>Deinococcales</taxon>
        <taxon>Deinococcaceae</taxon>
        <taxon>Deinococcus</taxon>
    </lineage>
</organism>
<dbReference type="PANTHER" id="PTHR23406">
    <property type="entry name" value="MALIC ENZYME-RELATED"/>
    <property type="match status" value="1"/>
</dbReference>
<dbReference type="InterPro" id="IPR036291">
    <property type="entry name" value="NAD(P)-bd_dom_sf"/>
</dbReference>
<evidence type="ECO:0000256" key="2">
    <source>
        <dbReference type="ARBA" id="ARBA00023027"/>
    </source>
</evidence>
<feature type="domain" description="Malic enzyme NAD-binding" evidence="4">
    <location>
        <begin position="300"/>
        <end position="557"/>
    </location>
</feature>
<protein>
    <submittedName>
        <fullName evidence="6">NAD-dependent malic enzyme</fullName>
    </submittedName>
</protein>
<evidence type="ECO:0000313" key="6">
    <source>
        <dbReference type="EMBL" id="GAA0503076.1"/>
    </source>
</evidence>
<reference evidence="6 7" key="1">
    <citation type="journal article" date="2019" name="Int. J. Syst. Evol. Microbiol.">
        <title>The Global Catalogue of Microorganisms (GCM) 10K type strain sequencing project: providing services to taxonomists for standard genome sequencing and annotation.</title>
        <authorList>
            <consortium name="The Broad Institute Genomics Platform"/>
            <consortium name="The Broad Institute Genome Sequencing Center for Infectious Disease"/>
            <person name="Wu L."/>
            <person name="Ma J."/>
        </authorList>
    </citation>
    <scope>NUCLEOTIDE SEQUENCE [LARGE SCALE GENOMIC DNA]</scope>
    <source>
        <strain evidence="6 7">JCM 14368</strain>
    </source>
</reference>
<keyword evidence="2" id="KW-0520">NAD</keyword>
<dbReference type="Proteomes" id="UP001500191">
    <property type="component" value="Unassembled WGS sequence"/>
</dbReference>
<dbReference type="InterPro" id="IPR012301">
    <property type="entry name" value="Malic_N_dom"/>
</dbReference>
<proteinExistence type="inferred from homology"/>
<dbReference type="EMBL" id="BAAADB010000006">
    <property type="protein sequence ID" value="GAA0503076.1"/>
    <property type="molecule type" value="Genomic_DNA"/>
</dbReference>
<dbReference type="SUPFAM" id="SSF51735">
    <property type="entry name" value="NAD(P)-binding Rossmann-fold domains"/>
    <property type="match status" value="1"/>
</dbReference>
<comment type="caution">
    <text evidence="6">The sequence shown here is derived from an EMBL/GenBank/DDBJ whole genome shotgun (WGS) entry which is preliminary data.</text>
</comment>
<dbReference type="SMART" id="SM00919">
    <property type="entry name" value="Malic_M"/>
    <property type="match status" value="1"/>
</dbReference>
<dbReference type="PANTHER" id="PTHR23406:SF34">
    <property type="entry name" value="NAD-DEPENDENT MALIC ENZYME, MITOCHONDRIAL"/>
    <property type="match status" value="1"/>
</dbReference>
<evidence type="ECO:0000259" key="5">
    <source>
        <dbReference type="SMART" id="SM01274"/>
    </source>
</evidence>
<comment type="similarity">
    <text evidence="1 3">Belongs to the malic enzymes family.</text>
</comment>
<gene>
    <name evidence="6" type="ORF">GCM10008937_08300</name>
</gene>